<evidence type="ECO:0000256" key="1">
    <source>
        <dbReference type="ARBA" id="ARBA00004196"/>
    </source>
</evidence>
<keyword evidence="3" id="KW-0813">Transport</keyword>
<name>A0ABV1KL47_9BACL</name>
<keyword evidence="4" id="KW-0732">Signal</keyword>
<sequence>MCALILFSAFVTGCNSPKAVPLIDKDDITLNIGYLSEEAFEQRYANILQREYPKLRVNIIPMKELIRGEVTVQQWVKSHSVDLLYIPDHLFESFIDSGQIRQLDAYIDRDSYSLDDRVPEAIELTKLYGTGKIYGLPPTFTGRALAYNKDLFDQYNVSYPKDGMSWNELITLSQRFPQGLSITDRTPWDWVQDMGMTLNLQLYNKTSRTVTFNSPSWLKVWESAIEPLRNNKVWFDDINKNPFRTGERAMTIISSDQLRRLEEGQLGFKWDLVTMPVNPAQPDVTANLFADGFYAVTQTSSNPDDAWEVMRFLLSDRVAKWVYGDWYGFTTLADQLGINAEEKKHRAVFHRLRPVLPNYDVLPDSLRGLAIQTLDQLLAGSDPITESSLTDLQQKAEALLRSDKSSGKEK</sequence>
<dbReference type="Proteomes" id="UP001493487">
    <property type="component" value="Unassembled WGS sequence"/>
</dbReference>
<comment type="subcellular location">
    <subcellularLocation>
        <location evidence="1">Cell envelope</location>
    </subcellularLocation>
</comment>
<comment type="caution">
    <text evidence="5">The sequence shown here is derived from an EMBL/GenBank/DDBJ whole genome shotgun (WGS) entry which is preliminary data.</text>
</comment>
<dbReference type="InterPro" id="IPR006059">
    <property type="entry name" value="SBP"/>
</dbReference>
<accession>A0ABV1KL47</accession>
<organism evidence="5 6">
    <name type="scientific">Cohnella silvisoli</name>
    <dbReference type="NCBI Taxonomy" id="2873699"/>
    <lineage>
        <taxon>Bacteria</taxon>
        <taxon>Bacillati</taxon>
        <taxon>Bacillota</taxon>
        <taxon>Bacilli</taxon>
        <taxon>Bacillales</taxon>
        <taxon>Paenibacillaceae</taxon>
        <taxon>Cohnella</taxon>
    </lineage>
</organism>
<evidence type="ECO:0000313" key="6">
    <source>
        <dbReference type="Proteomes" id="UP001493487"/>
    </source>
</evidence>
<keyword evidence="6" id="KW-1185">Reference proteome</keyword>
<reference evidence="5 6" key="1">
    <citation type="journal article" date="2023" name="Genome Announc.">
        <title>Pan-Genome Analyses of the Genus Cohnella and Proposal of the Novel Species Cohnella silvisoli sp. nov., Isolated from Forest Soil.</title>
        <authorList>
            <person name="Wang C."/>
            <person name="Mao L."/>
            <person name="Bao G."/>
            <person name="Zhu H."/>
        </authorList>
    </citation>
    <scope>NUCLEOTIDE SEQUENCE [LARGE SCALE GENOMIC DNA]</scope>
    <source>
        <strain evidence="5 6">NL03-T5-1</strain>
    </source>
</reference>
<dbReference type="RefSeq" id="WP_232183173.1">
    <property type="nucleotide sequence ID" value="NZ_JAIOAP010000001.1"/>
</dbReference>
<dbReference type="InterPro" id="IPR050490">
    <property type="entry name" value="Bact_solute-bd_prot1"/>
</dbReference>
<dbReference type="PANTHER" id="PTHR43649:SF31">
    <property type="entry name" value="SN-GLYCEROL-3-PHOSPHATE-BINDING PERIPLASMIC PROTEIN UGPB"/>
    <property type="match status" value="1"/>
</dbReference>
<dbReference type="Gene3D" id="3.40.190.10">
    <property type="entry name" value="Periplasmic binding protein-like II"/>
    <property type="match status" value="1"/>
</dbReference>
<evidence type="ECO:0000313" key="5">
    <source>
        <dbReference type="EMBL" id="MEQ4480864.1"/>
    </source>
</evidence>
<dbReference type="PANTHER" id="PTHR43649">
    <property type="entry name" value="ARABINOSE-BINDING PROTEIN-RELATED"/>
    <property type="match status" value="1"/>
</dbReference>
<dbReference type="SUPFAM" id="SSF53850">
    <property type="entry name" value="Periplasmic binding protein-like II"/>
    <property type="match status" value="1"/>
</dbReference>
<proteinExistence type="inferred from homology"/>
<evidence type="ECO:0000256" key="2">
    <source>
        <dbReference type="ARBA" id="ARBA00008520"/>
    </source>
</evidence>
<dbReference type="EMBL" id="JASKHM010000001">
    <property type="protein sequence ID" value="MEQ4480864.1"/>
    <property type="molecule type" value="Genomic_DNA"/>
</dbReference>
<dbReference type="Pfam" id="PF01547">
    <property type="entry name" value="SBP_bac_1"/>
    <property type="match status" value="1"/>
</dbReference>
<protein>
    <submittedName>
        <fullName evidence="5">Extracellular solute-binding protein</fullName>
    </submittedName>
</protein>
<comment type="similarity">
    <text evidence="2">Belongs to the bacterial solute-binding protein 1 family.</text>
</comment>
<evidence type="ECO:0000256" key="4">
    <source>
        <dbReference type="ARBA" id="ARBA00022729"/>
    </source>
</evidence>
<evidence type="ECO:0000256" key="3">
    <source>
        <dbReference type="ARBA" id="ARBA00022448"/>
    </source>
</evidence>
<gene>
    <name evidence="5" type="ORF">QJS35_00505</name>
</gene>